<dbReference type="AlphaFoldDB" id="A0A8K0P1D9"/>
<keyword evidence="1" id="KW-0040">ANK repeat</keyword>
<protein>
    <submittedName>
        <fullName evidence="2">Uncharacterized protein</fullName>
    </submittedName>
</protein>
<dbReference type="InterPro" id="IPR002110">
    <property type="entry name" value="Ankyrin_rpt"/>
</dbReference>
<sequence>MGEGFRLRTRKKYHFLKLARRVTIGLLGEIFLPAQGFQTEDVCTYPFITVAVYRSDYKTGTSALFFAAQGGFLDIARQLMDAGSPVDSESLGNFIHSLTGLRFDESLL</sequence>
<dbReference type="OrthoDB" id="7464126at2759"/>
<organism evidence="2 3">
    <name type="scientific">Ladona fulva</name>
    <name type="common">Scarce chaser dragonfly</name>
    <name type="synonym">Libellula fulva</name>
    <dbReference type="NCBI Taxonomy" id="123851"/>
    <lineage>
        <taxon>Eukaryota</taxon>
        <taxon>Metazoa</taxon>
        <taxon>Ecdysozoa</taxon>
        <taxon>Arthropoda</taxon>
        <taxon>Hexapoda</taxon>
        <taxon>Insecta</taxon>
        <taxon>Pterygota</taxon>
        <taxon>Palaeoptera</taxon>
        <taxon>Odonata</taxon>
        <taxon>Epiprocta</taxon>
        <taxon>Anisoptera</taxon>
        <taxon>Libelluloidea</taxon>
        <taxon>Libellulidae</taxon>
        <taxon>Ladona</taxon>
    </lineage>
</organism>
<gene>
    <name evidence="2" type="ORF">J437_LFUL009661</name>
</gene>
<dbReference type="Proteomes" id="UP000792457">
    <property type="component" value="Unassembled WGS sequence"/>
</dbReference>
<dbReference type="EMBL" id="KZ308453">
    <property type="protein sequence ID" value="KAG8229926.1"/>
    <property type="molecule type" value="Genomic_DNA"/>
</dbReference>
<keyword evidence="3" id="KW-1185">Reference proteome</keyword>
<proteinExistence type="predicted"/>
<evidence type="ECO:0000313" key="2">
    <source>
        <dbReference type="EMBL" id="KAG8229926.1"/>
    </source>
</evidence>
<dbReference type="PROSITE" id="PS50088">
    <property type="entry name" value="ANK_REPEAT"/>
    <property type="match status" value="1"/>
</dbReference>
<comment type="caution">
    <text evidence="2">The sequence shown here is derived from an EMBL/GenBank/DDBJ whole genome shotgun (WGS) entry which is preliminary data.</text>
</comment>
<name>A0A8K0P1D9_LADFU</name>
<evidence type="ECO:0000313" key="3">
    <source>
        <dbReference type="Proteomes" id="UP000792457"/>
    </source>
</evidence>
<reference evidence="2" key="1">
    <citation type="submission" date="2013-04" db="EMBL/GenBank/DDBJ databases">
        <authorList>
            <person name="Qu J."/>
            <person name="Murali S.C."/>
            <person name="Bandaranaike D."/>
            <person name="Bellair M."/>
            <person name="Blankenburg K."/>
            <person name="Chao H."/>
            <person name="Dinh H."/>
            <person name="Doddapaneni H."/>
            <person name="Downs B."/>
            <person name="Dugan-Rocha S."/>
            <person name="Elkadiri S."/>
            <person name="Gnanaolivu R.D."/>
            <person name="Hernandez B."/>
            <person name="Javaid M."/>
            <person name="Jayaseelan J.C."/>
            <person name="Lee S."/>
            <person name="Li M."/>
            <person name="Ming W."/>
            <person name="Munidasa M."/>
            <person name="Muniz J."/>
            <person name="Nguyen L."/>
            <person name="Ongeri F."/>
            <person name="Osuji N."/>
            <person name="Pu L.-L."/>
            <person name="Puazo M."/>
            <person name="Qu C."/>
            <person name="Quiroz J."/>
            <person name="Raj R."/>
            <person name="Weissenberger G."/>
            <person name="Xin Y."/>
            <person name="Zou X."/>
            <person name="Han Y."/>
            <person name="Richards S."/>
            <person name="Worley K."/>
            <person name="Muzny D."/>
            <person name="Gibbs R."/>
        </authorList>
    </citation>
    <scope>NUCLEOTIDE SEQUENCE</scope>
    <source>
        <strain evidence="2">Sampled in the wild</strain>
    </source>
</reference>
<evidence type="ECO:0000256" key="1">
    <source>
        <dbReference type="PROSITE-ProRule" id="PRU00023"/>
    </source>
</evidence>
<feature type="repeat" description="ANK" evidence="1">
    <location>
        <begin position="59"/>
        <end position="91"/>
    </location>
</feature>
<reference evidence="2" key="2">
    <citation type="submission" date="2017-10" db="EMBL/GenBank/DDBJ databases">
        <title>Ladona fulva Genome sequencing and assembly.</title>
        <authorList>
            <person name="Murali S."/>
            <person name="Richards S."/>
            <person name="Bandaranaike D."/>
            <person name="Bellair M."/>
            <person name="Blankenburg K."/>
            <person name="Chao H."/>
            <person name="Dinh H."/>
            <person name="Doddapaneni H."/>
            <person name="Dugan-Rocha S."/>
            <person name="Elkadiri S."/>
            <person name="Gnanaolivu R."/>
            <person name="Hernandez B."/>
            <person name="Skinner E."/>
            <person name="Javaid M."/>
            <person name="Lee S."/>
            <person name="Li M."/>
            <person name="Ming W."/>
            <person name="Munidasa M."/>
            <person name="Muniz J."/>
            <person name="Nguyen L."/>
            <person name="Hughes D."/>
            <person name="Osuji N."/>
            <person name="Pu L.-L."/>
            <person name="Puazo M."/>
            <person name="Qu C."/>
            <person name="Quiroz J."/>
            <person name="Raj R."/>
            <person name="Weissenberger G."/>
            <person name="Xin Y."/>
            <person name="Zou X."/>
            <person name="Han Y."/>
            <person name="Worley K."/>
            <person name="Muzny D."/>
            <person name="Gibbs R."/>
        </authorList>
    </citation>
    <scope>NUCLEOTIDE SEQUENCE</scope>
    <source>
        <strain evidence="2">Sampled in the wild</strain>
    </source>
</reference>
<accession>A0A8K0P1D9</accession>